<dbReference type="EMBL" id="CAJPEV010000503">
    <property type="protein sequence ID" value="CAG0885910.1"/>
    <property type="molecule type" value="Genomic_DNA"/>
</dbReference>
<dbReference type="Gene3D" id="1.10.150.50">
    <property type="entry name" value="Transcription Factor, Ets-1"/>
    <property type="match status" value="1"/>
</dbReference>
<dbReference type="InterPro" id="IPR013761">
    <property type="entry name" value="SAM/pointed_sf"/>
</dbReference>
<organism evidence="2">
    <name type="scientific">Darwinula stevensoni</name>
    <dbReference type="NCBI Taxonomy" id="69355"/>
    <lineage>
        <taxon>Eukaryota</taxon>
        <taxon>Metazoa</taxon>
        <taxon>Ecdysozoa</taxon>
        <taxon>Arthropoda</taxon>
        <taxon>Crustacea</taxon>
        <taxon>Oligostraca</taxon>
        <taxon>Ostracoda</taxon>
        <taxon>Podocopa</taxon>
        <taxon>Podocopida</taxon>
        <taxon>Darwinulocopina</taxon>
        <taxon>Darwinuloidea</taxon>
        <taxon>Darwinulidae</taxon>
        <taxon>Darwinula</taxon>
    </lineage>
</organism>
<gene>
    <name evidence="2" type="ORF">DSTB1V02_LOCUS3720</name>
</gene>
<dbReference type="PROSITE" id="PS50105">
    <property type="entry name" value="SAM_DOMAIN"/>
    <property type="match status" value="1"/>
</dbReference>
<dbReference type="EMBL" id="LR900020">
    <property type="protein sequence ID" value="CAD7243808.1"/>
    <property type="molecule type" value="Genomic_DNA"/>
</dbReference>
<protein>
    <recommendedName>
        <fullName evidence="1">SAM domain-containing protein</fullName>
    </recommendedName>
</protein>
<dbReference type="InterPro" id="IPR001660">
    <property type="entry name" value="SAM"/>
</dbReference>
<evidence type="ECO:0000313" key="3">
    <source>
        <dbReference type="Proteomes" id="UP000677054"/>
    </source>
</evidence>
<evidence type="ECO:0000259" key="1">
    <source>
        <dbReference type="PROSITE" id="PS50105"/>
    </source>
</evidence>
<dbReference type="SMART" id="SM00454">
    <property type="entry name" value="SAM"/>
    <property type="match status" value="1"/>
</dbReference>
<dbReference type="Proteomes" id="UP000677054">
    <property type="component" value="Unassembled WGS sequence"/>
</dbReference>
<sequence length="237" mass="27507">MKPFALHLRRLQNIIKRDAPIEEDVFIEKMAEKMDLSLNQEEELKAKGTSEEKIDGIFFILRKKHPKKTYDNVLDALQEMQRGDIISKHLQASRGESVRHTRQRCTCTGAQAKRTEMPPISSFTRNSNRIKGVGTTEMQEFFSLRLDPRSNPRNWGLDEVEQCLKNNNLAMYCCKFREEEIHGTELLDLKRKDFKVILGIEHLGPIKRLQKAIKALKRSEKHFINLIPTNATNNHIA</sequence>
<accession>A0A7R9A2L5</accession>
<dbReference type="Pfam" id="PF00536">
    <property type="entry name" value="SAM_1"/>
    <property type="match status" value="1"/>
</dbReference>
<name>A0A7R9A2L5_9CRUS</name>
<proteinExistence type="predicted"/>
<dbReference type="AlphaFoldDB" id="A0A7R9A2L5"/>
<keyword evidence="3" id="KW-1185">Reference proteome</keyword>
<evidence type="ECO:0000313" key="2">
    <source>
        <dbReference type="EMBL" id="CAD7243808.1"/>
    </source>
</evidence>
<dbReference type="SUPFAM" id="SSF47769">
    <property type="entry name" value="SAM/Pointed domain"/>
    <property type="match status" value="1"/>
</dbReference>
<dbReference type="OrthoDB" id="10067324at2759"/>
<feature type="domain" description="SAM" evidence="1">
    <location>
        <begin position="155"/>
        <end position="219"/>
    </location>
</feature>
<reference evidence="2" key="1">
    <citation type="submission" date="2020-11" db="EMBL/GenBank/DDBJ databases">
        <authorList>
            <person name="Tran Van P."/>
        </authorList>
    </citation>
    <scope>NUCLEOTIDE SEQUENCE</scope>
</reference>